<dbReference type="Gene3D" id="3.90.550.10">
    <property type="entry name" value="Spore Coat Polysaccharide Biosynthesis Protein SpsA, Chain A"/>
    <property type="match status" value="1"/>
</dbReference>
<dbReference type="OrthoDB" id="9779926at2"/>
<evidence type="ECO:0000313" key="5">
    <source>
        <dbReference type="EMBL" id="CEN34602.1"/>
    </source>
</evidence>
<dbReference type="EMBL" id="CDOG01000002">
    <property type="protein sequence ID" value="CEN34602.1"/>
    <property type="molecule type" value="Genomic_DNA"/>
</dbReference>
<reference evidence="4 9" key="2">
    <citation type="journal article" date="2017" name="Genome Announc.">
        <title>Twelve Complete Reference Genomes of Clinical Isolates in the Capnocytophaga Genus.</title>
        <authorList>
            <person name="Villarma A."/>
            <person name="Gulvik C.A."/>
            <person name="Rowe L.A."/>
            <person name="Sheth M."/>
            <person name="Juieng P."/>
            <person name="Nicholson A.C."/>
            <person name="Loparev V.N."/>
            <person name="McQuiston J.R."/>
        </authorList>
    </citation>
    <scope>NUCLEOTIDE SEQUENCE [LARGE SCALE GENOMIC DNA]</scope>
    <source>
        <strain evidence="4 9">G7591</strain>
    </source>
</reference>
<keyword evidence="5" id="KW-0012">Acyltransferase</keyword>
<dbReference type="InterPro" id="IPR050065">
    <property type="entry name" value="GlmU-like"/>
</dbReference>
<dbReference type="AlphaFoldDB" id="A0A0B7HVY7"/>
<dbReference type="EC" id="2.3.1.157" evidence="5"/>
<dbReference type="Proteomes" id="UP000242855">
    <property type="component" value="Chromosome"/>
</dbReference>
<dbReference type="Pfam" id="PF00483">
    <property type="entry name" value="NTP_transferase"/>
    <property type="match status" value="1"/>
</dbReference>
<evidence type="ECO:0000256" key="2">
    <source>
        <dbReference type="ARBA" id="ARBA00022695"/>
    </source>
</evidence>
<dbReference type="EMBL" id="CDOD01000025">
    <property type="protein sequence ID" value="CEN36116.1"/>
    <property type="molecule type" value="Genomic_DNA"/>
</dbReference>
<evidence type="ECO:0000313" key="6">
    <source>
        <dbReference type="EMBL" id="CEN36116.1"/>
    </source>
</evidence>
<keyword evidence="2" id="KW-0548">Nucleotidyltransferase</keyword>
<dbReference type="eggNOG" id="COG1209">
    <property type="taxonomic scope" value="Bacteria"/>
</dbReference>
<dbReference type="PANTHER" id="PTHR43584">
    <property type="entry name" value="NUCLEOTIDYL TRANSFERASE"/>
    <property type="match status" value="1"/>
</dbReference>
<dbReference type="STRING" id="28189.CCYN74_100201"/>
<dbReference type="SUPFAM" id="SSF53448">
    <property type="entry name" value="Nucleotide-diphospho-sugar transferases"/>
    <property type="match status" value="1"/>
</dbReference>
<dbReference type="InterPro" id="IPR029044">
    <property type="entry name" value="Nucleotide-diphossugar_trans"/>
</dbReference>
<proteinExistence type="predicted"/>
<gene>
    <name evidence="6" type="ORF">CCYN2B_310006</name>
    <name evidence="5" type="ORF">CCYN74_100201</name>
    <name evidence="4" type="ORF">CGC48_03810</name>
</gene>
<sequence>MNTTLVILAAGLGSRFGSDKQLQEIYNGNALFDYGIFDALEAGFSDVVMIIRTEIDQLTKTHLENRFKGVPVSFVYQDLQNPKGIERQKPWGTGHAMLCVKDVVKNPFLIINADDYYGKDAFHFMAKALKSGKNKTFFSAGYLLRNTLSENGTVSRGICKVDSNNHLQSIVEATKLIKVNDTTVVDQETGINYDINDFVSMNFWGFTPEIFPMTEKLFADFVEANRDKPKAEFFIPLIVQHAIEKEGYVLEVLPNNDAWFGMTYREDLEKVKNEIQNLTKNGKYPENF</sequence>
<dbReference type="GO" id="GO:0016779">
    <property type="term" value="F:nucleotidyltransferase activity"/>
    <property type="evidence" value="ECO:0007669"/>
    <property type="project" value="UniProtKB-KW"/>
</dbReference>
<dbReference type="Proteomes" id="UP000038083">
    <property type="component" value="Unassembled WGS sequence"/>
</dbReference>
<keyword evidence="7" id="KW-1185">Reference proteome</keyword>
<dbReference type="RefSeq" id="WP_018279563.1">
    <property type="nucleotide sequence ID" value="NZ_BOQG01000004.1"/>
</dbReference>
<dbReference type="Proteomes" id="UP000038055">
    <property type="component" value="Unassembled WGS sequence"/>
</dbReference>
<evidence type="ECO:0000313" key="4">
    <source>
        <dbReference type="EMBL" id="ATA67838.1"/>
    </source>
</evidence>
<name>A0A0B7HVY7_9FLAO</name>
<evidence type="ECO:0000313" key="7">
    <source>
        <dbReference type="Proteomes" id="UP000038055"/>
    </source>
</evidence>
<evidence type="ECO:0000313" key="8">
    <source>
        <dbReference type="Proteomes" id="UP000038083"/>
    </source>
</evidence>
<dbReference type="InterPro" id="IPR005835">
    <property type="entry name" value="NTP_transferase_dom"/>
</dbReference>
<dbReference type="EMBL" id="CP022378">
    <property type="protein sequence ID" value="ATA67838.1"/>
    <property type="molecule type" value="Genomic_DNA"/>
</dbReference>
<evidence type="ECO:0000313" key="9">
    <source>
        <dbReference type="Proteomes" id="UP000242855"/>
    </source>
</evidence>
<dbReference type="KEGG" id="ccyn:CGC48_03810"/>
<dbReference type="PANTHER" id="PTHR43584:SF8">
    <property type="entry name" value="N-ACETYLMURAMATE ALPHA-1-PHOSPHATE URIDYLYLTRANSFERASE"/>
    <property type="match status" value="1"/>
</dbReference>
<dbReference type="GO" id="GO:0019134">
    <property type="term" value="F:glucosamine-1-phosphate N-acetyltransferase activity"/>
    <property type="evidence" value="ECO:0007669"/>
    <property type="project" value="UniProtKB-EC"/>
</dbReference>
<accession>A0A0B7HVY7</accession>
<reference evidence="7 8" key="1">
    <citation type="submission" date="2015-01" db="EMBL/GenBank/DDBJ databases">
        <authorList>
            <person name="MANFREDI Pablo"/>
        </authorList>
    </citation>
    <scope>NUCLEOTIDE SEQUENCE [LARGE SCALE GENOMIC DNA]</scope>
    <source>
        <strain evidence="5 8">Ccy74</strain>
        <strain evidence="6 7">Ccyn2B</strain>
    </source>
</reference>
<protein>
    <submittedName>
        <fullName evidence="4">Nucleotidyltransferase</fullName>
    </submittedName>
    <submittedName>
        <fullName evidence="5">Putative Conserved Glucosamine-1-phosphate N-acetyltransferase</fullName>
        <ecNumber evidence="5">2.3.1.157</ecNumber>
    </submittedName>
</protein>
<evidence type="ECO:0000256" key="1">
    <source>
        <dbReference type="ARBA" id="ARBA00022679"/>
    </source>
</evidence>
<feature type="domain" description="Nucleotidyl transferase" evidence="3">
    <location>
        <begin position="6"/>
        <end position="238"/>
    </location>
</feature>
<evidence type="ECO:0000259" key="3">
    <source>
        <dbReference type="Pfam" id="PF00483"/>
    </source>
</evidence>
<organism evidence="5 8">
    <name type="scientific">Capnocytophaga cynodegmi</name>
    <dbReference type="NCBI Taxonomy" id="28189"/>
    <lineage>
        <taxon>Bacteria</taxon>
        <taxon>Pseudomonadati</taxon>
        <taxon>Bacteroidota</taxon>
        <taxon>Flavobacteriia</taxon>
        <taxon>Flavobacteriales</taxon>
        <taxon>Flavobacteriaceae</taxon>
        <taxon>Capnocytophaga</taxon>
    </lineage>
</organism>
<keyword evidence="1 5" id="KW-0808">Transferase</keyword>
<dbReference type="GeneID" id="96780921"/>